<dbReference type="Gene3D" id="3.30.870.10">
    <property type="entry name" value="Endonuclease Chain A"/>
    <property type="match status" value="1"/>
</dbReference>
<evidence type="ECO:0000313" key="3">
    <source>
        <dbReference type="EMBL" id="CEA04235.1"/>
    </source>
</evidence>
<dbReference type="PROSITE" id="PS50035">
    <property type="entry name" value="PLD"/>
    <property type="match status" value="1"/>
</dbReference>
<sequence length="682" mass="79873">MKSNEQFSLFAIDEVKTNRYLHVVKDNEVKDMELEELFDATKFTRIRAVSFVASPKFFFKMTKDFEDIQLIFGIEDGHVAGSFITGLQALLAIDERINLFQSLPVEVQERIRAECYQVRYSKKNDPIHSKIYLLDGKDETRVMLGSANFTEQAFSQRKQYEELLVFDNSPLFDLYEQRFKEIYEETVDFVPEKYKHNFIGEPINIADPDQLFDALMEEVTSGKVLTEFTEAQIEELTEASQQANSNTEQLESVKQLIEVITKKDRKTGNHIILPPAQLDKKNITIKSKLSRLNKRTEEVDTRGFIEYNDSNHLLYKKADEENMFLFSKGAPKEELRKQLKLIHAFIDAYKTYTVQSSTDTQTRIFEAILYAFMSAHIWKIRDHYVLEEGRESVRRNIPLFLVLAGRTSSGKTSALEFINLLLGNTQSYLSYEQISKKNMIVDLFYTSNVSPILVDEVDSKFFTSTAADKGERLIKDVTNNLDSKHPVFICTTNTTNFDATAQVISRIYYLQIDNTFDKQKQAESSKYLGDIMSEVSSTLYQDFTERLADRIKHHEMFYTAEDYLFIAREIFKEYHAECELELPKWFSTQKFDDYNERGKKIWHELFISNKEAFDVRNDNTVYVRSEVLGKRTKREREEIINYLPPESILEDNTVLILNKEIFMSFINERSNKAFWRKWFSYS</sequence>
<dbReference type="CDD" id="cd09117">
    <property type="entry name" value="PLDc_Bfil_DEXD_like"/>
    <property type="match status" value="1"/>
</dbReference>
<accession>A0A078MD80</accession>
<feature type="domain" description="PLD phosphodiesterase" evidence="2">
    <location>
        <begin position="123"/>
        <end position="153"/>
    </location>
</feature>
<dbReference type="InterPro" id="IPR001736">
    <property type="entry name" value="PLipase_D/transphosphatidylase"/>
</dbReference>
<dbReference type="GO" id="GO:0006793">
    <property type="term" value="P:phosphorus metabolic process"/>
    <property type="evidence" value="ECO:0007669"/>
    <property type="project" value="UniProtKB-ARBA"/>
</dbReference>
<dbReference type="HOGENOM" id="CLU_020524_0_0_9"/>
<dbReference type="InterPro" id="IPR025202">
    <property type="entry name" value="PLD-like_dom"/>
</dbReference>
<reference evidence="3" key="1">
    <citation type="submission" date="2014-07" db="EMBL/GenBank/DDBJ databases">
        <authorList>
            <person name="Urmite Genomes Urmite Genomes"/>
        </authorList>
    </citation>
    <scope>NUCLEOTIDE SEQUENCE</scope>
    <source>
        <strain evidence="3">13S34_air</strain>
    </source>
</reference>
<protein>
    <recommendedName>
        <fullName evidence="2">PLD phosphodiesterase domain-containing protein</fullName>
    </recommendedName>
</protein>
<dbReference type="InterPro" id="IPR027417">
    <property type="entry name" value="P-loop_NTPase"/>
</dbReference>
<dbReference type="SUPFAM" id="SSF56024">
    <property type="entry name" value="Phospholipase D/nuclease"/>
    <property type="match status" value="1"/>
</dbReference>
<dbReference type="AlphaFoldDB" id="A0A078MD80"/>
<keyword evidence="1" id="KW-0175">Coiled coil</keyword>
<proteinExistence type="predicted"/>
<gene>
    <name evidence="3" type="ORF">BN1050_01894</name>
</gene>
<dbReference type="Pfam" id="PF13091">
    <property type="entry name" value="PLDc_2"/>
    <property type="match status" value="1"/>
</dbReference>
<evidence type="ECO:0000256" key="1">
    <source>
        <dbReference type="SAM" id="Coils"/>
    </source>
</evidence>
<dbReference type="SUPFAM" id="SSF52540">
    <property type="entry name" value="P-loop containing nucleoside triphosphate hydrolases"/>
    <property type="match status" value="1"/>
</dbReference>
<name>A0A078MD80_9BACL</name>
<evidence type="ECO:0000259" key="2">
    <source>
        <dbReference type="PROSITE" id="PS50035"/>
    </source>
</evidence>
<feature type="coiled-coil region" evidence="1">
    <location>
        <begin position="226"/>
        <end position="253"/>
    </location>
</feature>
<dbReference type="GO" id="GO:0003824">
    <property type="term" value="F:catalytic activity"/>
    <property type="evidence" value="ECO:0007669"/>
    <property type="project" value="InterPro"/>
</dbReference>
<dbReference type="EMBL" id="LN483075">
    <property type="protein sequence ID" value="CEA04235.1"/>
    <property type="molecule type" value="Genomic_DNA"/>
</dbReference>
<organism evidence="3">
    <name type="scientific">Metalysinibacillus saudimassiliensis</name>
    <dbReference type="NCBI Taxonomy" id="1461583"/>
    <lineage>
        <taxon>Bacteria</taxon>
        <taxon>Bacillati</taxon>
        <taxon>Bacillota</taxon>
        <taxon>Bacilli</taxon>
        <taxon>Bacillales</taxon>
        <taxon>Caryophanaceae</taxon>
        <taxon>Metalysinibacillus</taxon>
    </lineage>
</organism>
<dbReference type="PATRIC" id="fig|1461583.4.peg.1816"/>